<dbReference type="InterPro" id="IPR032466">
    <property type="entry name" value="Metal_Hydrolase"/>
</dbReference>
<gene>
    <name evidence="2" type="ORF">HW555_014403</name>
</gene>
<protein>
    <recommendedName>
        <fullName evidence="1">Amidohydrolase-related domain-containing protein</fullName>
    </recommendedName>
</protein>
<evidence type="ECO:0000313" key="2">
    <source>
        <dbReference type="EMBL" id="KAF9404308.1"/>
    </source>
</evidence>
<evidence type="ECO:0000313" key="3">
    <source>
        <dbReference type="Proteomes" id="UP000648187"/>
    </source>
</evidence>
<dbReference type="SUPFAM" id="SSF51556">
    <property type="entry name" value="Metallo-dependent hydrolases"/>
    <property type="match status" value="1"/>
</dbReference>
<sequence>MNEIGVKKGVTTVIDAGTTGAENIHEFYDLAKQAKTNVYALVNISKWGIVEQDELADLSKVKEELVHKALAELPDFVVGIKARMSKTVIGDNGITPLEMAKNIQAKNNNLPLMVHIGSAPPKLDEILAHMSKGDILTHCFNGKPNGILDQTADKIKEFVWSAYDKGIVFDIGHGTDSFNFHVAETALKEGMKATSISTDIYIRNRENGPVYDLATTMEKLRVVGYDWSDIIEKVTVTPAENFHFATKGRLAEGYDADITLFKIEAGRMTILGVSKVSEKVLAAQTFGGEHFFEMSELGIQTGAYLAELLNVEDAQVVSSASAGIAQSVAALIGKGSSYHVYHPYTEKITKREIILPKGHNVDYGTPVEVMVEQGGGQVVEAGYANMCSPEHIDMMITEQTAAILYIKSHHTVQKSMLSVAEASAVAKAHEVPLIVDAAAEEDLFKYIEAGADLVIYSGAKAIEGPSAGLVIGKKEYIEWVRLQGKGIGRAMKIGKDNILGFTQAVEEYLKIGSETGDSMQARLASFIENLNRIPNIEAKIVQDGAGRDIYRASINVSGEKSAKE</sequence>
<name>A0A835G361_SPOEX</name>
<reference evidence="2" key="1">
    <citation type="submission" date="2020-08" db="EMBL/GenBank/DDBJ databases">
        <title>Spodoptera exigua strain:BAW_Kor-Di-RS1 Genome sequencing and assembly.</title>
        <authorList>
            <person name="Kim J."/>
            <person name="Nam H.Y."/>
            <person name="Kwon M."/>
            <person name="Choi J.H."/>
            <person name="Cho S.R."/>
            <person name="Kim G.-H."/>
        </authorList>
    </citation>
    <scope>NUCLEOTIDE SEQUENCE</scope>
    <source>
        <strain evidence="2">BAW_Kor-Di-RS1</strain>
        <tissue evidence="2">Whole-body</tissue>
    </source>
</reference>
<dbReference type="Proteomes" id="UP000648187">
    <property type="component" value="Unassembled WGS sequence"/>
</dbReference>
<feature type="domain" description="Amidohydrolase-related" evidence="1">
    <location>
        <begin position="6"/>
        <end position="262"/>
    </location>
</feature>
<dbReference type="Pfam" id="PF01979">
    <property type="entry name" value="Amidohydro_1"/>
    <property type="match status" value="1"/>
</dbReference>
<dbReference type="EMBL" id="JACKWZ010001019">
    <property type="protein sequence ID" value="KAF9404308.1"/>
    <property type="molecule type" value="Genomic_DNA"/>
</dbReference>
<dbReference type="PANTHER" id="PTHR42717:SF1">
    <property type="entry name" value="IMIDAZOLONEPROPIONASE AND RELATED AMIDOHYDROLASES"/>
    <property type="match status" value="1"/>
</dbReference>
<dbReference type="Pfam" id="PF03841">
    <property type="entry name" value="SelA"/>
    <property type="match status" value="1"/>
</dbReference>
<dbReference type="PANTHER" id="PTHR42717">
    <property type="entry name" value="DIHYDROOROTASE-RELATED"/>
    <property type="match status" value="1"/>
</dbReference>
<proteinExistence type="predicted"/>
<dbReference type="InterPro" id="IPR006337">
    <property type="entry name" value="DgaE-like"/>
</dbReference>
<feature type="non-terminal residue" evidence="2">
    <location>
        <position position="564"/>
    </location>
</feature>
<dbReference type="SUPFAM" id="SSF53383">
    <property type="entry name" value="PLP-dependent transferases"/>
    <property type="match status" value="1"/>
</dbReference>
<dbReference type="Gene3D" id="3.40.640.10">
    <property type="entry name" value="Type I PLP-dependent aspartate aminotransferase-like (Major domain)"/>
    <property type="match status" value="1"/>
</dbReference>
<dbReference type="Gene3D" id="3.20.20.140">
    <property type="entry name" value="Metal-dependent hydrolases"/>
    <property type="match status" value="1"/>
</dbReference>
<dbReference type="NCBIfam" id="TIGR01437">
    <property type="entry name" value="selA_rel"/>
    <property type="match status" value="1"/>
</dbReference>
<evidence type="ECO:0000259" key="1">
    <source>
        <dbReference type="Pfam" id="PF01979"/>
    </source>
</evidence>
<dbReference type="FunFam" id="3.40.640.10:FF:000056">
    <property type="entry name" value="SelA-like pyridoxal phosphate-dependent enzyme"/>
    <property type="match status" value="1"/>
</dbReference>
<dbReference type="GO" id="GO:0019213">
    <property type="term" value="F:deacetylase activity"/>
    <property type="evidence" value="ECO:0007669"/>
    <property type="project" value="InterPro"/>
</dbReference>
<dbReference type="InterPro" id="IPR018319">
    <property type="entry name" value="SelA-like"/>
</dbReference>
<dbReference type="NCBIfam" id="TIGR03583">
    <property type="entry name" value="EF_0837"/>
    <property type="match status" value="1"/>
</dbReference>
<organism evidence="2 3">
    <name type="scientific">Spodoptera exigua</name>
    <name type="common">Beet armyworm</name>
    <name type="synonym">Noctua fulgens</name>
    <dbReference type="NCBI Taxonomy" id="7107"/>
    <lineage>
        <taxon>Eukaryota</taxon>
        <taxon>Metazoa</taxon>
        <taxon>Ecdysozoa</taxon>
        <taxon>Arthropoda</taxon>
        <taxon>Hexapoda</taxon>
        <taxon>Insecta</taxon>
        <taxon>Pterygota</taxon>
        <taxon>Neoptera</taxon>
        <taxon>Endopterygota</taxon>
        <taxon>Lepidoptera</taxon>
        <taxon>Glossata</taxon>
        <taxon>Ditrysia</taxon>
        <taxon>Noctuoidea</taxon>
        <taxon>Noctuidae</taxon>
        <taxon>Amphipyrinae</taxon>
        <taxon>Spodoptera</taxon>
    </lineage>
</organism>
<dbReference type="InterPro" id="IPR020043">
    <property type="entry name" value="Deacetylase_Atu3266-like"/>
</dbReference>
<keyword evidence="3" id="KW-1185">Reference proteome</keyword>
<accession>A0A835G361</accession>
<dbReference type="InterPro" id="IPR015424">
    <property type="entry name" value="PyrdxlP-dep_Trfase"/>
</dbReference>
<dbReference type="GO" id="GO:0016787">
    <property type="term" value="F:hydrolase activity"/>
    <property type="evidence" value="ECO:0007669"/>
    <property type="project" value="InterPro"/>
</dbReference>
<dbReference type="InterPro" id="IPR015421">
    <property type="entry name" value="PyrdxlP-dep_Trfase_major"/>
</dbReference>
<dbReference type="InterPro" id="IPR047601">
    <property type="entry name" value="EF_0837-like"/>
</dbReference>
<dbReference type="InterPro" id="IPR006680">
    <property type="entry name" value="Amidohydro-rel"/>
</dbReference>
<comment type="caution">
    <text evidence="2">The sequence shown here is derived from an EMBL/GenBank/DDBJ whole genome shotgun (WGS) entry which is preliminary data.</text>
</comment>
<dbReference type="AlphaFoldDB" id="A0A835G361"/>